<feature type="compositionally biased region" description="Polar residues" evidence="1">
    <location>
        <begin position="114"/>
        <end position="169"/>
    </location>
</feature>
<evidence type="ECO:0000256" key="1">
    <source>
        <dbReference type="SAM" id="MobiDB-lite"/>
    </source>
</evidence>
<sequence length="226" mass="24884">MSSLGLLNFYLILIVVLVVVLFVLVIILILFRDSFQVFCCCKSLDSSEVDVAYGLRNPAFDDHEYSNRAGALPEQRPFSVMEAMESPPSYEEAVKQELFRFSSPSSQFQRERSTSLTDIPVNNQRPSSTEFSEINASALSSSPSQREASGSSPSTSQGATRKRSSTAGSNGMPHLSTISEEDSERDERPLRVVIDNIGVQASRLLENCETSINIANGNELDKQSKC</sequence>
<evidence type="ECO:0000256" key="2">
    <source>
        <dbReference type="SAM" id="Phobius"/>
    </source>
</evidence>
<protein>
    <submittedName>
        <fullName evidence="3">Uncharacterized protein</fullName>
    </submittedName>
</protein>
<dbReference type="Proteomes" id="UP000807504">
    <property type="component" value="Unassembled WGS sequence"/>
</dbReference>
<reference evidence="3" key="1">
    <citation type="journal article" date="2020" name="bioRxiv">
        <title>Chromosome-level reference genome of the European wasp spider Argiope bruennichi: a resource for studies on range expansion and evolutionary adaptation.</title>
        <authorList>
            <person name="Sheffer M.M."/>
            <person name="Hoppe A."/>
            <person name="Krehenwinkel H."/>
            <person name="Uhl G."/>
            <person name="Kuss A.W."/>
            <person name="Jensen L."/>
            <person name="Jensen C."/>
            <person name="Gillespie R.G."/>
            <person name="Hoff K.J."/>
            <person name="Prost S."/>
        </authorList>
    </citation>
    <scope>NUCLEOTIDE SEQUENCE</scope>
</reference>
<name>A0A8T0EUQ8_ARGBR</name>
<keyword evidence="4" id="KW-1185">Reference proteome</keyword>
<dbReference type="EMBL" id="JABXBU010001863">
    <property type="protein sequence ID" value="KAF8781840.1"/>
    <property type="molecule type" value="Genomic_DNA"/>
</dbReference>
<keyword evidence="2" id="KW-0472">Membrane</keyword>
<proteinExistence type="predicted"/>
<evidence type="ECO:0000313" key="3">
    <source>
        <dbReference type="EMBL" id="KAF8781840.1"/>
    </source>
</evidence>
<keyword evidence="2" id="KW-1133">Transmembrane helix</keyword>
<gene>
    <name evidence="3" type="ORF">HNY73_012191</name>
</gene>
<reference evidence="3" key="2">
    <citation type="submission" date="2020-06" db="EMBL/GenBank/DDBJ databases">
        <authorList>
            <person name="Sheffer M."/>
        </authorList>
    </citation>
    <scope>NUCLEOTIDE SEQUENCE</scope>
</reference>
<accession>A0A8T0EUQ8</accession>
<keyword evidence="2" id="KW-0812">Transmembrane</keyword>
<evidence type="ECO:0000313" key="4">
    <source>
        <dbReference type="Proteomes" id="UP000807504"/>
    </source>
</evidence>
<comment type="caution">
    <text evidence="3">The sequence shown here is derived from an EMBL/GenBank/DDBJ whole genome shotgun (WGS) entry which is preliminary data.</text>
</comment>
<feature type="transmembrane region" description="Helical" evidence="2">
    <location>
        <begin position="7"/>
        <end position="31"/>
    </location>
</feature>
<organism evidence="3 4">
    <name type="scientific">Argiope bruennichi</name>
    <name type="common">Wasp spider</name>
    <name type="synonym">Aranea bruennichi</name>
    <dbReference type="NCBI Taxonomy" id="94029"/>
    <lineage>
        <taxon>Eukaryota</taxon>
        <taxon>Metazoa</taxon>
        <taxon>Ecdysozoa</taxon>
        <taxon>Arthropoda</taxon>
        <taxon>Chelicerata</taxon>
        <taxon>Arachnida</taxon>
        <taxon>Araneae</taxon>
        <taxon>Araneomorphae</taxon>
        <taxon>Entelegynae</taxon>
        <taxon>Araneoidea</taxon>
        <taxon>Araneidae</taxon>
        <taxon>Argiope</taxon>
    </lineage>
</organism>
<dbReference type="AlphaFoldDB" id="A0A8T0EUQ8"/>
<feature type="region of interest" description="Disordered" evidence="1">
    <location>
        <begin position="102"/>
        <end position="187"/>
    </location>
</feature>